<dbReference type="GO" id="GO:0005968">
    <property type="term" value="C:Rab-protein geranylgeranyltransferase complex"/>
    <property type="evidence" value="ECO:0007669"/>
    <property type="project" value="TreeGrafter"/>
</dbReference>
<dbReference type="InterPro" id="IPR002088">
    <property type="entry name" value="Prenyl_trans_a"/>
</dbReference>
<reference evidence="11" key="1">
    <citation type="submission" date="2025-08" db="UniProtKB">
        <authorList>
            <consortium name="RefSeq"/>
        </authorList>
    </citation>
    <scope>IDENTIFICATION</scope>
    <source>
        <tissue evidence="11">Entire body</tissue>
    </source>
</reference>
<sequence length="333" mass="39504">MHGRLKVRTTEEQRLLKEKEQQKKLTAYQTGMKQILSTRNPTSYDPKSFAISAQLLVVNPDIYTLWNYRKEVILLELDKSKSECKDTIIDNGICDEKSQESLDVTKGLIKFLENEIRLTEQCLLANPKSYGSWHHRYWIMEHHPEPNWQNEFELCTKYLTMDDRNFHCWDYRRLILNKIGMSLEDEIKFSTERINVNFSNYSSWHYRSTLRKLDKDSLESEINLIMNAIFTDPADSSAWFYLRWVLSNPEMTEGHRKQLSQTLDQLLELEPDSKWCLLAKCWINGIKKGENMNEDQIEELTENYKKLLILDPLRKGFYSHYLNALESKKLNNA</sequence>
<dbReference type="Proteomes" id="UP000192223">
    <property type="component" value="Unplaced"/>
</dbReference>
<evidence type="ECO:0000256" key="4">
    <source>
        <dbReference type="ARBA" id="ARBA00022602"/>
    </source>
</evidence>
<keyword evidence="6" id="KW-0677">Repeat</keyword>
<dbReference type="SUPFAM" id="SSF48439">
    <property type="entry name" value="Protein prenylyltransferase"/>
    <property type="match status" value="1"/>
</dbReference>
<dbReference type="Gene3D" id="1.25.40.120">
    <property type="entry name" value="Protein prenylyltransferase"/>
    <property type="match status" value="1"/>
</dbReference>
<proteinExistence type="inferred from homology"/>
<accession>A0A7F5RIR8</accession>
<dbReference type="GeneID" id="108735138"/>
<dbReference type="PANTHER" id="PTHR11129:SF2">
    <property type="entry name" value="GERANYLGERANYL TRANSFERASE TYPE-2 SUBUNIT ALPHA"/>
    <property type="match status" value="1"/>
</dbReference>
<dbReference type="PROSITE" id="PS51147">
    <property type="entry name" value="PFTA"/>
    <property type="match status" value="4"/>
</dbReference>
<evidence type="ECO:0000256" key="6">
    <source>
        <dbReference type="ARBA" id="ARBA00022737"/>
    </source>
</evidence>
<evidence type="ECO:0000256" key="5">
    <source>
        <dbReference type="ARBA" id="ARBA00022679"/>
    </source>
</evidence>
<name>A0A7F5RIR8_AGRPL</name>
<dbReference type="Pfam" id="PF01239">
    <property type="entry name" value="PPTA"/>
    <property type="match status" value="5"/>
</dbReference>
<gene>
    <name evidence="11" type="primary">LOC108735138</name>
</gene>
<dbReference type="GO" id="GO:0004663">
    <property type="term" value="F:Rab geranylgeranyltransferase activity"/>
    <property type="evidence" value="ECO:0007669"/>
    <property type="project" value="UniProtKB-UniRule"/>
</dbReference>
<evidence type="ECO:0000256" key="3">
    <source>
        <dbReference type="ARBA" id="ARBA00014772"/>
    </source>
</evidence>
<dbReference type="RefSeq" id="XP_025835760.1">
    <property type="nucleotide sequence ID" value="XM_025979975.1"/>
</dbReference>
<dbReference type="PANTHER" id="PTHR11129">
    <property type="entry name" value="PROTEIN FARNESYLTRANSFERASE ALPHA SUBUNIT/RAB GERANYLGERANYL TRANSFERASE ALPHA SUBUNIT"/>
    <property type="match status" value="1"/>
</dbReference>
<evidence type="ECO:0000313" key="11">
    <source>
        <dbReference type="RefSeq" id="XP_025835760.1"/>
    </source>
</evidence>
<evidence type="ECO:0000256" key="1">
    <source>
        <dbReference type="ARBA" id="ARBA00006734"/>
    </source>
</evidence>
<keyword evidence="4 9" id="KW-0637">Prenyltransferase</keyword>
<comment type="catalytic activity">
    <reaction evidence="8 9">
        <text>geranylgeranyl diphosphate + L-cysteinyl-[protein] = S-geranylgeranyl-L-cysteinyl-[protein] + diphosphate</text>
        <dbReference type="Rhea" id="RHEA:21240"/>
        <dbReference type="Rhea" id="RHEA-COMP:10131"/>
        <dbReference type="Rhea" id="RHEA-COMP:11537"/>
        <dbReference type="ChEBI" id="CHEBI:29950"/>
        <dbReference type="ChEBI" id="CHEBI:33019"/>
        <dbReference type="ChEBI" id="CHEBI:57533"/>
        <dbReference type="ChEBI" id="CHEBI:86021"/>
        <dbReference type="EC" id="2.5.1.60"/>
    </reaction>
</comment>
<dbReference type="CTD" id="5875"/>
<dbReference type="AlphaFoldDB" id="A0A7F5RIR8"/>
<evidence type="ECO:0000256" key="8">
    <source>
        <dbReference type="ARBA" id="ARBA00047658"/>
    </source>
</evidence>
<dbReference type="InParanoid" id="A0A7F5RIR8"/>
<evidence type="ECO:0000256" key="2">
    <source>
        <dbReference type="ARBA" id="ARBA00012656"/>
    </source>
</evidence>
<protein>
    <recommendedName>
        <fullName evidence="3 9">Geranylgeranyl transferase type-2 subunit alpha</fullName>
        <ecNumber evidence="2 9">2.5.1.60</ecNumber>
    </recommendedName>
    <alternativeName>
        <fullName evidence="7 9">Geranylgeranyl transferase type II subunit alpha</fullName>
    </alternativeName>
</protein>
<evidence type="ECO:0000256" key="9">
    <source>
        <dbReference type="RuleBase" id="RU367120"/>
    </source>
</evidence>
<dbReference type="KEGG" id="apln:108735138"/>
<keyword evidence="5 9" id="KW-0808">Transferase</keyword>
<evidence type="ECO:0000256" key="7">
    <source>
        <dbReference type="ARBA" id="ARBA00031267"/>
    </source>
</evidence>
<comment type="similarity">
    <text evidence="1 9">Belongs to the protein prenyltransferase subunit alpha family.</text>
</comment>
<dbReference type="OrthoDB" id="1658at2759"/>
<dbReference type="EC" id="2.5.1.60" evidence="2 9"/>
<keyword evidence="10" id="KW-1185">Reference proteome</keyword>
<dbReference type="FunFam" id="1.25.40.120:FF:000035">
    <property type="entry name" value="Geranylgeranyl transferase type-2 subunit alpha"/>
    <property type="match status" value="1"/>
</dbReference>
<organism evidence="10 11">
    <name type="scientific">Agrilus planipennis</name>
    <name type="common">Emerald ash borer</name>
    <name type="synonym">Agrilus marcopoli</name>
    <dbReference type="NCBI Taxonomy" id="224129"/>
    <lineage>
        <taxon>Eukaryota</taxon>
        <taxon>Metazoa</taxon>
        <taxon>Ecdysozoa</taxon>
        <taxon>Arthropoda</taxon>
        <taxon>Hexapoda</taxon>
        <taxon>Insecta</taxon>
        <taxon>Pterygota</taxon>
        <taxon>Neoptera</taxon>
        <taxon>Endopterygota</taxon>
        <taxon>Coleoptera</taxon>
        <taxon>Polyphaga</taxon>
        <taxon>Elateriformia</taxon>
        <taxon>Buprestoidea</taxon>
        <taxon>Buprestidae</taxon>
        <taxon>Agrilinae</taxon>
        <taxon>Agrilus</taxon>
    </lineage>
</organism>
<evidence type="ECO:0000313" key="10">
    <source>
        <dbReference type="Proteomes" id="UP000192223"/>
    </source>
</evidence>
<dbReference type="GO" id="GO:0097354">
    <property type="term" value="P:prenylation"/>
    <property type="evidence" value="ECO:0007669"/>
    <property type="project" value="UniProtKB-UniRule"/>
</dbReference>
<comment type="function">
    <text evidence="9">Catalyzes the transfer of a geranyl-geranyl moiety from geranyl-geranyl pyrophosphate to cysteines occuring in specific C-terminal amino acid sequences.</text>
</comment>